<dbReference type="RefSeq" id="WP_032527590.1">
    <property type="nucleotide sequence ID" value="NZ_CP138951.1"/>
</dbReference>
<evidence type="ECO:0000313" key="4">
    <source>
        <dbReference type="EMBL" id="KGF96272.1"/>
    </source>
</evidence>
<dbReference type="GO" id="GO:0016829">
    <property type="term" value="F:lyase activity"/>
    <property type="evidence" value="ECO:0007669"/>
    <property type="project" value="UniProtKB-KW"/>
</dbReference>
<dbReference type="OrthoDB" id="554080at2"/>
<gene>
    <name evidence="3" type="primary">cpcS</name>
    <name evidence="4" type="ORF">EU96_2016</name>
</gene>
<keyword evidence="2 3" id="KW-0456">Lyase</keyword>
<dbReference type="Gene3D" id="2.40.128.20">
    <property type="match status" value="1"/>
</dbReference>
<dbReference type="STRING" id="74545.EU96_2016"/>
<protein>
    <recommendedName>
        <fullName evidence="3">Chromophore lyase CpcS/CpeS</fullName>
        <ecNumber evidence="3">4.-.-.-</ecNumber>
    </recommendedName>
</protein>
<organism evidence="4 5">
    <name type="scientific">Prochlorococcus marinus str. MIT 9302</name>
    <dbReference type="NCBI Taxonomy" id="74545"/>
    <lineage>
        <taxon>Bacteria</taxon>
        <taxon>Bacillati</taxon>
        <taxon>Cyanobacteriota</taxon>
        <taxon>Cyanophyceae</taxon>
        <taxon>Synechococcales</taxon>
        <taxon>Prochlorococcaceae</taxon>
        <taxon>Prochlorococcus</taxon>
    </lineage>
</organism>
<dbReference type="eggNOG" id="ENOG503229I">
    <property type="taxonomic scope" value="Bacteria"/>
</dbReference>
<dbReference type="InterPro" id="IPR012674">
    <property type="entry name" value="Calycin"/>
</dbReference>
<evidence type="ECO:0000256" key="3">
    <source>
        <dbReference type="HAMAP-Rule" id="MF_01459"/>
    </source>
</evidence>
<dbReference type="EMBL" id="JNAM01000014">
    <property type="protein sequence ID" value="KGF96272.1"/>
    <property type="molecule type" value="Genomic_DNA"/>
</dbReference>
<accession>A0A0A2A303</accession>
<comment type="caution">
    <text evidence="4">The sequence shown here is derived from an EMBL/GenBank/DDBJ whole genome shotgun (WGS) entry which is preliminary data.</text>
</comment>
<dbReference type="Proteomes" id="UP000030445">
    <property type="component" value="Unassembled WGS sequence"/>
</dbReference>
<reference evidence="5" key="1">
    <citation type="journal article" date="2014" name="Sci. Data">
        <title>Genomes of diverse isolates of the marine cyanobacterium Prochlorococcus.</title>
        <authorList>
            <person name="Biller S."/>
            <person name="Berube P."/>
            <person name="Thompson J."/>
            <person name="Kelly L."/>
            <person name="Roggensack S."/>
            <person name="Awad L."/>
            <person name="Roache-Johnson K."/>
            <person name="Ding H."/>
            <person name="Giovannoni S.J."/>
            <person name="Moore L.R."/>
            <person name="Chisholm S.W."/>
        </authorList>
    </citation>
    <scope>NUCLEOTIDE SEQUENCE [LARGE SCALE GENOMIC DNA]</scope>
    <source>
        <strain evidence="5">MIT 9302</strain>
    </source>
</reference>
<comment type="function">
    <text evidence="3">Covalently attaches a chromophore to Cys residue(s) of phycobiliproteins.</text>
</comment>
<proteinExistence type="inferred from homology"/>
<dbReference type="HAMAP" id="MF_01459">
    <property type="entry name" value="Chrphore_lyase_CpxS"/>
    <property type="match status" value="1"/>
</dbReference>
<comment type="similarity">
    <text evidence="1 3">Belongs to the CpcS/CpeS biliprotein lyase family.</text>
</comment>
<dbReference type="GO" id="GO:0017006">
    <property type="term" value="P:protein-tetrapyrrole linkage"/>
    <property type="evidence" value="ECO:0007669"/>
    <property type="project" value="UniProtKB-UniRule"/>
</dbReference>
<evidence type="ECO:0000256" key="2">
    <source>
        <dbReference type="ARBA" id="ARBA00023239"/>
    </source>
</evidence>
<dbReference type="Pfam" id="PF09367">
    <property type="entry name" value="CpeS"/>
    <property type="match status" value="1"/>
</dbReference>
<evidence type="ECO:0000256" key="1">
    <source>
        <dbReference type="ARBA" id="ARBA00010681"/>
    </source>
</evidence>
<dbReference type="InterPro" id="IPR018536">
    <property type="entry name" value="CpcS/CpeS"/>
</dbReference>
<evidence type="ECO:0000313" key="5">
    <source>
        <dbReference type="Proteomes" id="UP000030445"/>
    </source>
</evidence>
<sequence>MTKNLTTINQFIDKSIGEWKSIRSTHTLAFQEFENSTSKIYIKNINSNNKKVIEIFKNYKLSLNLESIAISIKWQAFSDWGEDNMSEGDETILIFSPKNENSGIVLRNKGYTESFISSSNYFFDEQNNLHIKTIYKSKVSEERISFLSTHIRSRFSTIRNLGNNSVIQTSHTSEIRNLASLKD</sequence>
<dbReference type="EC" id="4.-.-.-" evidence="3"/>
<name>A0A0A2A303_PROMR</name>
<dbReference type="AlphaFoldDB" id="A0A0A2A303"/>